<evidence type="ECO:0000256" key="2">
    <source>
        <dbReference type="ARBA" id="ARBA00022723"/>
    </source>
</evidence>
<evidence type="ECO:0000256" key="1">
    <source>
        <dbReference type="ARBA" id="ARBA00022617"/>
    </source>
</evidence>
<keyword evidence="3" id="KW-0408">Iron</keyword>
<dbReference type="InterPro" id="IPR009056">
    <property type="entry name" value="Cyt_c-like_dom"/>
</dbReference>
<reference evidence="5" key="1">
    <citation type="submission" date="2018-06" db="EMBL/GenBank/DDBJ databases">
        <authorList>
            <person name="Zhirakovskaya E."/>
        </authorList>
    </citation>
    <scope>NUCLEOTIDE SEQUENCE</scope>
</reference>
<organism evidence="5">
    <name type="scientific">hydrothermal vent metagenome</name>
    <dbReference type="NCBI Taxonomy" id="652676"/>
    <lineage>
        <taxon>unclassified sequences</taxon>
        <taxon>metagenomes</taxon>
        <taxon>ecological metagenomes</taxon>
    </lineage>
</organism>
<feature type="domain" description="Cytochrome c" evidence="4">
    <location>
        <begin position="21"/>
        <end position="94"/>
    </location>
</feature>
<gene>
    <name evidence="5" type="ORF">MNBD_GAMMA21-1176</name>
</gene>
<accession>A0A3B1A1G2</accession>
<evidence type="ECO:0000259" key="4">
    <source>
        <dbReference type="PROSITE" id="PS51007"/>
    </source>
</evidence>
<dbReference type="GO" id="GO:0009055">
    <property type="term" value="F:electron transfer activity"/>
    <property type="evidence" value="ECO:0007669"/>
    <property type="project" value="InterPro"/>
</dbReference>
<protein>
    <recommendedName>
        <fullName evidence="4">Cytochrome c domain-containing protein</fullName>
    </recommendedName>
</protein>
<keyword evidence="1" id="KW-0349">Heme</keyword>
<evidence type="ECO:0000256" key="3">
    <source>
        <dbReference type="ARBA" id="ARBA00023004"/>
    </source>
</evidence>
<proteinExistence type="predicted"/>
<dbReference type="InterPro" id="IPR036909">
    <property type="entry name" value="Cyt_c-like_dom_sf"/>
</dbReference>
<dbReference type="GO" id="GO:0020037">
    <property type="term" value="F:heme binding"/>
    <property type="evidence" value="ECO:0007669"/>
    <property type="project" value="InterPro"/>
</dbReference>
<dbReference type="SUPFAM" id="SSF46626">
    <property type="entry name" value="Cytochrome c"/>
    <property type="match status" value="1"/>
</dbReference>
<sequence>MKIKSGIIIAAVILANTSYAGDIKRGQELHDENCTSCHKSMLGGDGSGIYTREDRRIDSYEGLVKQVKRCKTSLGVSWPEHQIDDVITYLNDSFYKFNAD</sequence>
<dbReference type="EMBL" id="UOFR01000014">
    <property type="protein sequence ID" value="VAW91989.1"/>
    <property type="molecule type" value="Genomic_DNA"/>
</dbReference>
<dbReference type="PROSITE" id="PS51007">
    <property type="entry name" value="CYTC"/>
    <property type="match status" value="1"/>
</dbReference>
<dbReference type="Pfam" id="PF13442">
    <property type="entry name" value="Cytochrome_CBB3"/>
    <property type="match status" value="1"/>
</dbReference>
<name>A0A3B1A1G2_9ZZZZ</name>
<evidence type="ECO:0000313" key="5">
    <source>
        <dbReference type="EMBL" id="VAW91989.1"/>
    </source>
</evidence>
<dbReference type="AlphaFoldDB" id="A0A3B1A1G2"/>
<keyword evidence="2" id="KW-0479">Metal-binding</keyword>
<dbReference type="Gene3D" id="1.10.760.10">
    <property type="entry name" value="Cytochrome c-like domain"/>
    <property type="match status" value="1"/>
</dbReference>
<dbReference type="GO" id="GO:0046872">
    <property type="term" value="F:metal ion binding"/>
    <property type="evidence" value="ECO:0007669"/>
    <property type="project" value="UniProtKB-KW"/>
</dbReference>